<dbReference type="EMBL" id="JAMXHT010000001">
    <property type="protein sequence ID" value="MCO5396857.1"/>
    <property type="molecule type" value="Genomic_DNA"/>
</dbReference>
<feature type="signal peptide" evidence="3">
    <location>
        <begin position="1"/>
        <end position="30"/>
    </location>
</feature>
<dbReference type="PROSITE" id="PS00922">
    <property type="entry name" value="TRANSGLYCOSYLASE"/>
    <property type="match status" value="1"/>
</dbReference>
<dbReference type="Pfam" id="PF01464">
    <property type="entry name" value="SLT"/>
    <property type="match status" value="1"/>
</dbReference>
<evidence type="ECO:0000256" key="2">
    <source>
        <dbReference type="SAM" id="MobiDB-lite"/>
    </source>
</evidence>
<reference evidence="5" key="1">
    <citation type="submission" date="2022-06" db="EMBL/GenBank/DDBJ databases">
        <authorList>
            <person name="Lu C.-H."/>
        </authorList>
    </citation>
    <scope>NUCLEOTIDE SEQUENCE</scope>
    <source>
        <strain evidence="5">21MJYT02-11</strain>
    </source>
</reference>
<comment type="similarity">
    <text evidence="1">Belongs to the transglycosylase Slt family.</text>
</comment>
<dbReference type="InterPro" id="IPR008258">
    <property type="entry name" value="Transglycosylase_SLT_dom_1"/>
</dbReference>
<dbReference type="PANTHER" id="PTHR37423:SF2">
    <property type="entry name" value="MEMBRANE-BOUND LYTIC MUREIN TRANSGLYCOSYLASE C"/>
    <property type="match status" value="1"/>
</dbReference>
<evidence type="ECO:0000259" key="4">
    <source>
        <dbReference type="Pfam" id="PF01464"/>
    </source>
</evidence>
<organism evidence="5 6">
    <name type="scientific">Ralstonia soli</name>
    <dbReference type="NCBI Taxonomy" id="2953896"/>
    <lineage>
        <taxon>Bacteria</taxon>
        <taxon>Pseudomonadati</taxon>
        <taxon>Pseudomonadota</taxon>
        <taxon>Betaproteobacteria</taxon>
        <taxon>Burkholderiales</taxon>
        <taxon>Burkholderiaceae</taxon>
        <taxon>Ralstonia</taxon>
    </lineage>
</organism>
<protein>
    <submittedName>
        <fullName evidence="5">Lytic transglycosylase domain-containing protein</fullName>
    </submittedName>
</protein>
<feature type="domain" description="Transglycosylase SLT" evidence="4">
    <location>
        <begin position="145"/>
        <end position="239"/>
    </location>
</feature>
<dbReference type="InterPro" id="IPR000189">
    <property type="entry name" value="Transglyc_AS"/>
</dbReference>
<gene>
    <name evidence="5" type="ORF">NG900_01465</name>
</gene>
<dbReference type="RefSeq" id="WP_252675971.1">
    <property type="nucleotide sequence ID" value="NZ_JAMXHT010000001.1"/>
</dbReference>
<evidence type="ECO:0000313" key="5">
    <source>
        <dbReference type="EMBL" id="MCO5396857.1"/>
    </source>
</evidence>
<sequence>MIKAFAVPPRFTGLAVLGICLACGTSGVQAGVETVRAGGVLWLSGGASTAGTSQGLGRANLQPSSGALYKRPNTRPINDASMAAGAASGTSELAVAQPHDAAGEAPAVPFIGLPGSLVAFRRGATPGLGDRPRSLSDMAPVLPVVEQAAEDNRLDPALLLAVIHAESGFNPQALSPKGAIGLMQLMPTTASRYGNGDLRDPRRNVQAGAAHLRYLLGRYGDISLALAAYNAGEGAVERHGMRIPPYAETQDYVPRVLSLYRRYQQRDEASPSHERAARKVRTEWLTAPHPGASDAPPAARNLRTYAASLH</sequence>
<evidence type="ECO:0000256" key="3">
    <source>
        <dbReference type="SAM" id="SignalP"/>
    </source>
</evidence>
<keyword evidence="3" id="KW-0732">Signal</keyword>
<dbReference type="Gene3D" id="1.10.530.10">
    <property type="match status" value="1"/>
</dbReference>
<feature type="region of interest" description="Disordered" evidence="2">
    <location>
        <begin position="52"/>
        <end position="73"/>
    </location>
</feature>
<name>A0ABT1AFG5_9RALS</name>
<feature type="chain" id="PRO_5045484260" evidence="3">
    <location>
        <begin position="31"/>
        <end position="310"/>
    </location>
</feature>
<comment type="caution">
    <text evidence="5">The sequence shown here is derived from an EMBL/GenBank/DDBJ whole genome shotgun (WGS) entry which is preliminary data.</text>
</comment>
<dbReference type="CDD" id="cd16896">
    <property type="entry name" value="LT_Slt70-like"/>
    <property type="match status" value="1"/>
</dbReference>
<dbReference type="Proteomes" id="UP001162811">
    <property type="component" value="Unassembled WGS sequence"/>
</dbReference>
<dbReference type="SUPFAM" id="SSF53955">
    <property type="entry name" value="Lysozyme-like"/>
    <property type="match status" value="1"/>
</dbReference>
<reference evidence="5" key="2">
    <citation type="journal article" date="2023" name="Front. Microbiol.">
        <title>Ralstonia chuxiongensis sp. nov., Ralstonia mojiangensis sp. nov., and Ralstonia soli sp. nov., isolated from tobacco fields, are three novel species in the family Burkholderiaceae.</title>
        <authorList>
            <person name="Lu C.H."/>
            <person name="Zhang Y.Y."/>
            <person name="Jiang N."/>
            <person name="Chen W."/>
            <person name="Shao X."/>
            <person name="Zhao Z.M."/>
            <person name="Lu W.L."/>
            <person name="Hu X."/>
            <person name="Xi Y.X."/>
            <person name="Zou S.Y."/>
            <person name="Wei Q.J."/>
            <person name="Lin Z.L."/>
            <person name="Gong L."/>
            <person name="Gai X.T."/>
            <person name="Zhang L.Q."/>
            <person name="Li J.Y."/>
            <person name="Jin Y."/>
            <person name="Xia Z.Y."/>
        </authorList>
    </citation>
    <scope>NUCLEOTIDE SEQUENCE</scope>
    <source>
        <strain evidence="5">21MJYT02-11</strain>
    </source>
</reference>
<evidence type="ECO:0000313" key="6">
    <source>
        <dbReference type="Proteomes" id="UP001162811"/>
    </source>
</evidence>
<accession>A0ABT1AFG5</accession>
<dbReference type="InterPro" id="IPR023346">
    <property type="entry name" value="Lysozyme-like_dom_sf"/>
</dbReference>
<keyword evidence="6" id="KW-1185">Reference proteome</keyword>
<proteinExistence type="inferred from homology"/>
<dbReference type="PANTHER" id="PTHR37423">
    <property type="entry name" value="SOLUBLE LYTIC MUREIN TRANSGLYCOSYLASE-RELATED"/>
    <property type="match status" value="1"/>
</dbReference>
<evidence type="ECO:0000256" key="1">
    <source>
        <dbReference type="ARBA" id="ARBA00007734"/>
    </source>
</evidence>